<dbReference type="PANTHER" id="PTHR40469">
    <property type="entry name" value="SECRETED GLYCOSYL HYDROLASE"/>
    <property type="match status" value="1"/>
</dbReference>
<dbReference type="InterPro" id="IPR029010">
    <property type="entry name" value="ThuA-like"/>
</dbReference>
<reference evidence="2 3" key="1">
    <citation type="journal article" date="2015" name="Genome Announc.">
        <title>Draft Genome Sequence of Burkholderia sp. Strain PML1(12), an Ectomycorrhizosphere-Inhabiting Bacterium with Effective Mineral-Weathering Ability.</title>
        <authorList>
            <person name="Uroz S."/>
            <person name="Oger P."/>
        </authorList>
    </citation>
    <scope>NUCLEOTIDE SEQUENCE [LARGE SCALE GENOMIC DNA]</scope>
    <source>
        <strain evidence="3">PML1(12)</strain>
    </source>
</reference>
<protein>
    <recommendedName>
        <fullName evidence="1">ThuA-like domain-containing protein</fullName>
    </recommendedName>
</protein>
<dbReference type="PATRIC" id="fig|908627.4.peg.4676"/>
<dbReference type="AlphaFoldDB" id="A0A0J1CUK0"/>
<feature type="domain" description="ThuA-like" evidence="1">
    <location>
        <begin position="12"/>
        <end position="224"/>
    </location>
</feature>
<evidence type="ECO:0000313" key="2">
    <source>
        <dbReference type="EMBL" id="KLU24270.1"/>
    </source>
</evidence>
<dbReference type="Gene3D" id="3.40.50.880">
    <property type="match status" value="1"/>
</dbReference>
<organism evidence="2 3">
    <name type="scientific">Caballeronia mineralivorans PML1(12)</name>
    <dbReference type="NCBI Taxonomy" id="908627"/>
    <lineage>
        <taxon>Bacteria</taxon>
        <taxon>Pseudomonadati</taxon>
        <taxon>Pseudomonadota</taxon>
        <taxon>Betaproteobacteria</taxon>
        <taxon>Burkholderiales</taxon>
        <taxon>Burkholderiaceae</taxon>
        <taxon>Caballeronia</taxon>
    </lineage>
</organism>
<proteinExistence type="predicted"/>
<sequence length="226" mass="25251">MPENNLTPRRSALMVWGGWDGHEPRLTTERFASLLEQQGFAVEIHNDLGVYLDRDRLAEQSLIVNCFTMGQLDKTHTENLLAAVRGGAGFGGWHGGAGDAFRANTDYQFMVGGQWVAHPGNIVDYTVRIAAPDDPVVSGLADFSMRSEQYYMHFDPSNEVLATTRFDGPYVREHEPQVTGVIMPVAWKRHWGKGRVFYSSLGHVNADFEVLEARELMLRGLLWAAG</sequence>
<evidence type="ECO:0000259" key="1">
    <source>
        <dbReference type="Pfam" id="PF06283"/>
    </source>
</evidence>
<dbReference type="Proteomes" id="UP000035963">
    <property type="component" value="Unassembled WGS sequence"/>
</dbReference>
<dbReference type="PANTHER" id="PTHR40469:SF2">
    <property type="entry name" value="GALACTOSE-BINDING DOMAIN-LIKE SUPERFAMILY PROTEIN"/>
    <property type="match status" value="1"/>
</dbReference>
<comment type="caution">
    <text evidence="2">The sequence shown here is derived from an EMBL/GenBank/DDBJ whole genome shotgun (WGS) entry which is preliminary data.</text>
</comment>
<dbReference type="SUPFAM" id="SSF52317">
    <property type="entry name" value="Class I glutamine amidotransferase-like"/>
    <property type="match status" value="1"/>
</dbReference>
<dbReference type="RefSeq" id="WP_047848599.1">
    <property type="nucleotide sequence ID" value="NZ_AEJF01000130.1"/>
</dbReference>
<gene>
    <name evidence="2" type="ORF">EOS_20865</name>
</gene>
<keyword evidence="3" id="KW-1185">Reference proteome</keyword>
<dbReference type="EMBL" id="AEJF01000130">
    <property type="protein sequence ID" value="KLU24270.1"/>
    <property type="molecule type" value="Genomic_DNA"/>
</dbReference>
<evidence type="ECO:0000313" key="3">
    <source>
        <dbReference type="Proteomes" id="UP000035963"/>
    </source>
</evidence>
<dbReference type="Pfam" id="PF06283">
    <property type="entry name" value="ThuA"/>
    <property type="match status" value="1"/>
</dbReference>
<name>A0A0J1CUK0_9BURK</name>
<accession>A0A0J1CUK0</accession>
<dbReference type="InterPro" id="IPR029062">
    <property type="entry name" value="Class_I_gatase-like"/>
</dbReference>